<dbReference type="EMBL" id="WPIN01000022">
    <property type="protein sequence ID" value="MVM35349.1"/>
    <property type="molecule type" value="Genomic_DNA"/>
</dbReference>
<proteinExistence type="predicted"/>
<dbReference type="Proteomes" id="UP000436006">
    <property type="component" value="Unassembled WGS sequence"/>
</dbReference>
<accession>A0A7K1SNI0</accession>
<evidence type="ECO:0008006" key="12">
    <source>
        <dbReference type="Google" id="ProtNLM"/>
    </source>
</evidence>
<evidence type="ECO:0000256" key="5">
    <source>
        <dbReference type="ARBA" id="ARBA00022692"/>
    </source>
</evidence>
<dbReference type="GO" id="GO:0000030">
    <property type="term" value="F:mannosyltransferase activity"/>
    <property type="evidence" value="ECO:0007669"/>
    <property type="project" value="TreeGrafter"/>
</dbReference>
<evidence type="ECO:0000256" key="4">
    <source>
        <dbReference type="ARBA" id="ARBA00022679"/>
    </source>
</evidence>
<feature type="transmembrane region" description="Helical" evidence="9">
    <location>
        <begin position="296"/>
        <end position="313"/>
    </location>
</feature>
<feature type="transmembrane region" description="Helical" evidence="9">
    <location>
        <begin position="98"/>
        <end position="119"/>
    </location>
</feature>
<feature type="transmembrane region" description="Helical" evidence="9">
    <location>
        <begin position="354"/>
        <end position="372"/>
    </location>
</feature>
<dbReference type="Pfam" id="PF03901">
    <property type="entry name" value="Glyco_transf_22"/>
    <property type="match status" value="1"/>
</dbReference>
<evidence type="ECO:0000256" key="2">
    <source>
        <dbReference type="ARBA" id="ARBA00004586"/>
    </source>
</evidence>
<comment type="caution">
    <text evidence="10">The sequence shown here is derived from an EMBL/GenBank/DDBJ whole genome shotgun (WGS) entry which is preliminary data.</text>
</comment>
<feature type="transmembrane region" description="Helical" evidence="9">
    <location>
        <begin position="215"/>
        <end position="233"/>
    </location>
</feature>
<dbReference type="AlphaFoldDB" id="A0A7K1SNI0"/>
<feature type="transmembrane region" description="Helical" evidence="9">
    <location>
        <begin position="125"/>
        <end position="142"/>
    </location>
</feature>
<evidence type="ECO:0000313" key="11">
    <source>
        <dbReference type="Proteomes" id="UP000436006"/>
    </source>
</evidence>
<keyword evidence="3" id="KW-0328">Glycosyltransferase</keyword>
<keyword evidence="11" id="KW-1185">Reference proteome</keyword>
<feature type="transmembrane region" description="Helical" evidence="9">
    <location>
        <begin position="319"/>
        <end position="342"/>
    </location>
</feature>
<gene>
    <name evidence="10" type="ORF">GO755_35330</name>
</gene>
<keyword evidence="6" id="KW-0256">Endoplasmic reticulum</keyword>
<dbReference type="RefSeq" id="WP_157590161.1">
    <property type="nucleotide sequence ID" value="NZ_WPIN01000022.1"/>
</dbReference>
<reference evidence="10 11" key="1">
    <citation type="submission" date="2019-12" db="EMBL/GenBank/DDBJ databases">
        <title>Spirosoma sp. HMF4905 genome sequencing and assembly.</title>
        <authorList>
            <person name="Kang H."/>
            <person name="Cha I."/>
            <person name="Kim H."/>
            <person name="Joh K."/>
        </authorList>
    </citation>
    <scope>NUCLEOTIDE SEQUENCE [LARGE SCALE GENOMIC DNA]</scope>
    <source>
        <strain evidence="10 11">HMF4905</strain>
    </source>
</reference>
<dbReference type="GO" id="GO:0012505">
    <property type="term" value="C:endomembrane system"/>
    <property type="evidence" value="ECO:0007669"/>
    <property type="project" value="UniProtKB-SubCell"/>
</dbReference>
<keyword evidence="8 9" id="KW-0472">Membrane</keyword>
<keyword evidence="7 9" id="KW-1133">Transmembrane helix</keyword>
<evidence type="ECO:0000256" key="3">
    <source>
        <dbReference type="ARBA" id="ARBA00022676"/>
    </source>
</evidence>
<feature type="transmembrane region" description="Helical" evidence="9">
    <location>
        <begin position="262"/>
        <end position="284"/>
    </location>
</feature>
<evidence type="ECO:0000256" key="1">
    <source>
        <dbReference type="ARBA" id="ARBA00004127"/>
    </source>
</evidence>
<organism evidence="10 11">
    <name type="scientific">Spirosoma arboris</name>
    <dbReference type="NCBI Taxonomy" id="2682092"/>
    <lineage>
        <taxon>Bacteria</taxon>
        <taxon>Pseudomonadati</taxon>
        <taxon>Bacteroidota</taxon>
        <taxon>Cytophagia</taxon>
        <taxon>Cytophagales</taxon>
        <taxon>Cytophagaceae</taxon>
        <taxon>Spirosoma</taxon>
    </lineage>
</organism>
<evidence type="ECO:0000256" key="7">
    <source>
        <dbReference type="ARBA" id="ARBA00022989"/>
    </source>
</evidence>
<sequence>METNSQFTIYDSRLRWLLFVSLLVQIIFCITEVGFFHPDQHFQLIEFSSWQMGEPSGATSVWELTSHIRPTLQVYLFSGFIESCRFFHINDAYTQLTILRLIIGLVGFALFNALGIYYFKSNRKLLYVVLLLINLSWSLPYIRTLFNSEMASSLVFFGAILLYEIKKEKFLYVLLTGFLFSLAFYFRFQIAFGIIGFALWMLLIERKYTQITPMLIGFSIGVALNICLDFYFYHQFVLTPYNYYRINITEGKAAEFGTSSPLYYIVELLLVIGTPPLSFFLFYYSLKGALKQYSQPLVFAVVFFIIGHCLVAHKEERFLFPVLNVLPIIAGWGLLSFANYYQQAKNNIQTFLKGVLYFSTVLNIIVLILVSLNPISQAVEFSRKLANTFKDSNPTIYCLHRTPFETENKLPLAFYRRSVTNINLIRIQDADSARYLKNAWLVTTYNDAKDKLPFLQSLGFKPQFYSSSALWNINQFLESKEINTINEIWVLYKKE</sequence>
<feature type="transmembrane region" description="Helical" evidence="9">
    <location>
        <begin position="171"/>
        <end position="203"/>
    </location>
</feature>
<dbReference type="InterPro" id="IPR005599">
    <property type="entry name" value="GPI_mannosylTrfase"/>
</dbReference>
<keyword evidence="4" id="KW-0808">Transferase</keyword>
<comment type="subcellular location">
    <subcellularLocation>
        <location evidence="1">Endomembrane system</location>
        <topology evidence="1">Multi-pass membrane protein</topology>
    </subcellularLocation>
    <subcellularLocation>
        <location evidence="2">Endoplasmic reticulum membrane</location>
    </subcellularLocation>
</comment>
<feature type="transmembrane region" description="Helical" evidence="9">
    <location>
        <begin position="16"/>
        <end position="36"/>
    </location>
</feature>
<evidence type="ECO:0000256" key="6">
    <source>
        <dbReference type="ARBA" id="ARBA00022824"/>
    </source>
</evidence>
<evidence type="ECO:0000313" key="10">
    <source>
        <dbReference type="EMBL" id="MVM35349.1"/>
    </source>
</evidence>
<protein>
    <recommendedName>
        <fullName evidence="12">Mannosyltransferase</fullName>
    </recommendedName>
</protein>
<dbReference type="PANTHER" id="PTHR22760">
    <property type="entry name" value="GLYCOSYLTRANSFERASE"/>
    <property type="match status" value="1"/>
</dbReference>
<evidence type="ECO:0000256" key="8">
    <source>
        <dbReference type="ARBA" id="ARBA00023136"/>
    </source>
</evidence>
<keyword evidence="5 9" id="KW-0812">Transmembrane</keyword>
<evidence type="ECO:0000256" key="9">
    <source>
        <dbReference type="SAM" id="Phobius"/>
    </source>
</evidence>
<name>A0A7K1SNI0_9BACT</name>